<sequence>MLRQKDAENKGKMETRVSVYLTTDELKDFDKAVKKSGRFVSRSDAIRYLIRKFIDDQGVTPRQVVEHPYGGEKKVEVE</sequence>
<dbReference type="SUPFAM" id="SSF47598">
    <property type="entry name" value="Ribbon-helix-helix"/>
    <property type="match status" value="1"/>
</dbReference>
<proteinExistence type="predicted"/>
<dbReference type="eggNOG" id="arCOG01009">
    <property type="taxonomic scope" value="Archaea"/>
</dbReference>
<organism evidence="2 3">
    <name type="scientific">Archaeoglobus sulfaticallidus PM70-1</name>
    <dbReference type="NCBI Taxonomy" id="387631"/>
    <lineage>
        <taxon>Archaea</taxon>
        <taxon>Methanobacteriati</taxon>
        <taxon>Methanobacteriota</taxon>
        <taxon>Archaeoglobi</taxon>
        <taxon>Archaeoglobales</taxon>
        <taxon>Archaeoglobaceae</taxon>
        <taxon>Archaeoglobus</taxon>
    </lineage>
</organism>
<dbReference type="EMBL" id="CP005290">
    <property type="protein sequence ID" value="AGK61471.1"/>
    <property type="molecule type" value="Genomic_DNA"/>
</dbReference>
<dbReference type="Pfam" id="PF01402">
    <property type="entry name" value="RHH_1"/>
    <property type="match status" value="1"/>
</dbReference>
<dbReference type="InterPro" id="IPR010985">
    <property type="entry name" value="Ribbon_hlx_hlx"/>
</dbReference>
<feature type="domain" description="Ribbon-helix-helix protein CopG" evidence="1">
    <location>
        <begin position="16"/>
        <end position="56"/>
    </location>
</feature>
<name>N0BLQ7_9EURY</name>
<reference evidence="2 3" key="1">
    <citation type="journal article" date="2013" name="Genome Announc.">
        <title>Complete Genome Sequence of the Thermophilic and Facultatively Chemolithoautotrophic Sulfate Reducer Archaeoglobus sulfaticallidus Strain PM70-1T.</title>
        <authorList>
            <person name="Stokke R."/>
            <person name="Hocking W.P."/>
            <person name="Steinsbu B.O."/>
            <person name="Steen I.H."/>
        </authorList>
    </citation>
    <scope>NUCLEOTIDE SEQUENCE [LARGE SCALE GENOMIC DNA]</scope>
    <source>
        <strain evidence="2">PM70-1</strain>
    </source>
</reference>
<gene>
    <name evidence="2" type="ORF">Asulf_01488</name>
</gene>
<keyword evidence="3" id="KW-1185">Reference proteome</keyword>
<dbReference type="KEGG" id="ast:Asulf_01488"/>
<dbReference type="InterPro" id="IPR002145">
    <property type="entry name" value="CopG"/>
</dbReference>
<evidence type="ECO:0000313" key="3">
    <source>
        <dbReference type="Proteomes" id="UP000013307"/>
    </source>
</evidence>
<evidence type="ECO:0000259" key="1">
    <source>
        <dbReference type="Pfam" id="PF01402"/>
    </source>
</evidence>
<dbReference type="GO" id="GO:0006355">
    <property type="term" value="P:regulation of DNA-templated transcription"/>
    <property type="evidence" value="ECO:0007669"/>
    <property type="project" value="InterPro"/>
</dbReference>
<dbReference type="CDD" id="cd22231">
    <property type="entry name" value="RHH_NikR_HicB-like"/>
    <property type="match status" value="1"/>
</dbReference>
<dbReference type="InterPro" id="IPR013321">
    <property type="entry name" value="Arc_rbn_hlx_hlx"/>
</dbReference>
<dbReference type="AlphaFoldDB" id="N0BLQ7"/>
<dbReference type="HOGENOM" id="CLU_2613405_0_0_2"/>
<accession>N0BLQ7</accession>
<dbReference type="GeneID" id="15393123"/>
<evidence type="ECO:0000313" key="2">
    <source>
        <dbReference type="EMBL" id="AGK61471.1"/>
    </source>
</evidence>
<dbReference type="STRING" id="387631.Asulf_01488"/>
<dbReference type="RefSeq" id="WP_015591069.1">
    <property type="nucleotide sequence ID" value="NC_021169.1"/>
</dbReference>
<protein>
    <recommendedName>
        <fullName evidence="1">Ribbon-helix-helix protein CopG domain-containing protein</fullName>
    </recommendedName>
</protein>
<dbReference type="Gene3D" id="1.10.1220.10">
    <property type="entry name" value="Met repressor-like"/>
    <property type="match status" value="1"/>
</dbReference>
<dbReference type="Proteomes" id="UP000013307">
    <property type="component" value="Chromosome"/>
</dbReference>